<evidence type="ECO:0000259" key="4">
    <source>
        <dbReference type="Pfam" id="PF13847"/>
    </source>
</evidence>
<proteinExistence type="inferred from homology"/>
<dbReference type="PANTHER" id="PTHR12176">
    <property type="entry name" value="SAM-DEPENDENT METHYLTRANSFERASE SUPERFAMILY PROTEIN"/>
    <property type="match status" value="1"/>
</dbReference>
<dbReference type="Proteomes" id="UP001201812">
    <property type="component" value="Unassembled WGS sequence"/>
</dbReference>
<dbReference type="SUPFAM" id="SSF53335">
    <property type="entry name" value="S-adenosyl-L-methionine-dependent methyltransferases"/>
    <property type="match status" value="2"/>
</dbReference>
<comment type="similarity">
    <text evidence="1">Belongs to the methyltransferase superfamily.</text>
</comment>
<evidence type="ECO:0000313" key="6">
    <source>
        <dbReference type="Proteomes" id="UP001201812"/>
    </source>
</evidence>
<dbReference type="GO" id="GO:0032259">
    <property type="term" value="P:methylation"/>
    <property type="evidence" value="ECO:0007669"/>
    <property type="project" value="UniProtKB-KW"/>
</dbReference>
<dbReference type="InterPro" id="IPR025714">
    <property type="entry name" value="Methyltranfer_dom"/>
</dbReference>
<comment type="caution">
    <text evidence="5">The sequence shown here is derived from an EMBL/GenBank/DDBJ whole genome shotgun (WGS) entry which is preliminary data.</text>
</comment>
<dbReference type="CDD" id="cd02440">
    <property type="entry name" value="AdoMet_MTases"/>
    <property type="match status" value="2"/>
</dbReference>
<keyword evidence="6" id="KW-1185">Reference proteome</keyword>
<organism evidence="5 6">
    <name type="scientific">Ditylenchus destructor</name>
    <dbReference type="NCBI Taxonomy" id="166010"/>
    <lineage>
        <taxon>Eukaryota</taxon>
        <taxon>Metazoa</taxon>
        <taxon>Ecdysozoa</taxon>
        <taxon>Nematoda</taxon>
        <taxon>Chromadorea</taxon>
        <taxon>Rhabditida</taxon>
        <taxon>Tylenchina</taxon>
        <taxon>Tylenchomorpha</taxon>
        <taxon>Sphaerularioidea</taxon>
        <taxon>Anguinidae</taxon>
        <taxon>Anguininae</taxon>
        <taxon>Ditylenchus</taxon>
    </lineage>
</organism>
<protein>
    <submittedName>
        <fullName evidence="5">Methyltransferase domain-containing protein</fullName>
    </submittedName>
</protein>
<dbReference type="EMBL" id="JAKKPZ010000035">
    <property type="protein sequence ID" value="KAI1708479.1"/>
    <property type="molecule type" value="Genomic_DNA"/>
</dbReference>
<sequence>MSSLQGLLPKSHRDFTDPQYWKKFFEKYEKPFEWYGSYDQLHHVMEKYIKVSDSILELGCGNSELAEKLYDNGFRHYRGIDTDSKVIQKQTVNNSTKRPELAFECKSVTENGAADESINVVIDKGTLDALLQADATEDDKQTVRKMFEEVERCLCPMGRYIIITLAQMHLVDFLLEYFLARNRFHIRIHKCGFAEDGQKGSENMSKMPVFAVVITKFRVLLNPPPKMEFVLPDADVKPIRVDGVEELKQFIMSSQELNWFRHYTKRNIIDEASINLCDTAGKPRYTLTVVDDMSLKQLNTYSVFIIPRGRESDWLFASKKGRQALRAQCKKDRLVVVNLDRNQEYVCLQGIQNDLQSIVVAFEPIGISSKQIEFLSLGAVDLYESVAKGTSEISGAWTVERVEMDEHWYRRLIFDANPALIQSEVEVIKSKRGKWQIKSDFLTCDHHRKMLLALEFLDIGKRENILSKAGLRFAVLGVGGGLLPRFLYEQFSQAFVVGVELDPEILKVAHKYFGLPKENPRLKLIVDDALNFLEQSSKCSKDDEKFDVIFMDLAASTAKNSLSCPPPAFVTESALENMKKSLKSRGVLAFNLVTRDDETSKEVKSTVERMFSLSGCVDIDKNISAEQLLTCSIYSVKGEEDVNEVLLCPKVRPVNGPSGDYTSRVLKDDKDSPDWVKNYSDDLEKLNLSNEK</sequence>
<dbReference type="Pfam" id="PF01564">
    <property type="entry name" value="Spermine_synth"/>
    <property type="match status" value="1"/>
</dbReference>
<gene>
    <name evidence="5" type="ORF">DdX_11865</name>
</gene>
<feature type="domain" description="Methyltransferase" evidence="4">
    <location>
        <begin position="52"/>
        <end position="166"/>
    </location>
</feature>
<evidence type="ECO:0000313" key="5">
    <source>
        <dbReference type="EMBL" id="KAI1708479.1"/>
    </source>
</evidence>
<evidence type="ECO:0000256" key="2">
    <source>
        <dbReference type="ARBA" id="ARBA00022603"/>
    </source>
</evidence>
<accession>A0AAD4R491</accession>
<dbReference type="AlphaFoldDB" id="A0AAD4R491"/>
<dbReference type="InterPro" id="IPR029063">
    <property type="entry name" value="SAM-dependent_MTases_sf"/>
</dbReference>
<reference evidence="5" key="1">
    <citation type="submission" date="2022-01" db="EMBL/GenBank/DDBJ databases">
        <title>Genome Sequence Resource for Two Populations of Ditylenchus destructor, the Migratory Endoparasitic Phytonematode.</title>
        <authorList>
            <person name="Zhang H."/>
            <person name="Lin R."/>
            <person name="Xie B."/>
        </authorList>
    </citation>
    <scope>NUCLEOTIDE SEQUENCE</scope>
    <source>
        <strain evidence="5">BazhouSP</strain>
    </source>
</reference>
<evidence type="ECO:0000256" key="1">
    <source>
        <dbReference type="ARBA" id="ARBA00008361"/>
    </source>
</evidence>
<dbReference type="PANTHER" id="PTHR12176:SF59">
    <property type="entry name" value="METHYLTRANSFERASE DOMAIN-CONTAINING PROTEIN-RELATED"/>
    <property type="match status" value="1"/>
</dbReference>
<dbReference type="InterPro" id="IPR051419">
    <property type="entry name" value="Lys/N-term_MeTrsfase_sf"/>
</dbReference>
<keyword evidence="3" id="KW-0808">Transferase</keyword>
<dbReference type="Pfam" id="PF13847">
    <property type="entry name" value="Methyltransf_31"/>
    <property type="match status" value="1"/>
</dbReference>
<keyword evidence="2 5" id="KW-0489">Methyltransferase</keyword>
<evidence type="ECO:0000256" key="3">
    <source>
        <dbReference type="ARBA" id="ARBA00022679"/>
    </source>
</evidence>
<dbReference type="GO" id="GO:0008168">
    <property type="term" value="F:methyltransferase activity"/>
    <property type="evidence" value="ECO:0007669"/>
    <property type="project" value="UniProtKB-KW"/>
</dbReference>
<dbReference type="Gene3D" id="3.40.50.150">
    <property type="entry name" value="Vaccinia Virus protein VP39"/>
    <property type="match status" value="2"/>
</dbReference>
<name>A0AAD4R491_9BILA</name>